<reference evidence="1 2" key="1">
    <citation type="journal article" date="2019" name="Commun. Biol.">
        <title>The bagworm genome reveals a unique fibroin gene that provides high tensile strength.</title>
        <authorList>
            <person name="Kono N."/>
            <person name="Nakamura H."/>
            <person name="Ohtoshi R."/>
            <person name="Tomita M."/>
            <person name="Numata K."/>
            <person name="Arakawa K."/>
        </authorList>
    </citation>
    <scope>NUCLEOTIDE SEQUENCE [LARGE SCALE GENOMIC DNA]</scope>
</reference>
<protein>
    <submittedName>
        <fullName evidence="1">Uncharacterized protein</fullName>
    </submittedName>
</protein>
<accession>A0A4C1UYC7</accession>
<organism evidence="1 2">
    <name type="scientific">Eumeta variegata</name>
    <name type="common">Bagworm moth</name>
    <name type="synonym">Eumeta japonica</name>
    <dbReference type="NCBI Taxonomy" id="151549"/>
    <lineage>
        <taxon>Eukaryota</taxon>
        <taxon>Metazoa</taxon>
        <taxon>Ecdysozoa</taxon>
        <taxon>Arthropoda</taxon>
        <taxon>Hexapoda</taxon>
        <taxon>Insecta</taxon>
        <taxon>Pterygota</taxon>
        <taxon>Neoptera</taxon>
        <taxon>Endopterygota</taxon>
        <taxon>Lepidoptera</taxon>
        <taxon>Glossata</taxon>
        <taxon>Ditrysia</taxon>
        <taxon>Tineoidea</taxon>
        <taxon>Psychidae</taxon>
        <taxon>Oiketicinae</taxon>
        <taxon>Eumeta</taxon>
    </lineage>
</organism>
<gene>
    <name evidence="1" type="ORF">EVAR_17966_1</name>
</gene>
<dbReference type="AlphaFoldDB" id="A0A4C1UYC7"/>
<keyword evidence="2" id="KW-1185">Reference proteome</keyword>
<dbReference type="EMBL" id="BGZK01000246">
    <property type="protein sequence ID" value="GBP31475.1"/>
    <property type="molecule type" value="Genomic_DNA"/>
</dbReference>
<proteinExistence type="predicted"/>
<evidence type="ECO:0000313" key="2">
    <source>
        <dbReference type="Proteomes" id="UP000299102"/>
    </source>
</evidence>
<name>A0A4C1UYC7_EUMVA</name>
<sequence>MRCRCRGVFLAVESGQIGADIQPEQVLDEQSVSGQAELGVPRQGLHRLPVPRADHPRRQVRARQGGAQSRTELHPGQLRFPCAHGEVFGELPVVRTSPDESRRAWLYLAYDFGRVSRALRYPYG</sequence>
<dbReference type="Proteomes" id="UP000299102">
    <property type="component" value="Unassembled WGS sequence"/>
</dbReference>
<evidence type="ECO:0000313" key="1">
    <source>
        <dbReference type="EMBL" id="GBP31475.1"/>
    </source>
</evidence>
<comment type="caution">
    <text evidence="1">The sequence shown here is derived from an EMBL/GenBank/DDBJ whole genome shotgun (WGS) entry which is preliminary data.</text>
</comment>